<comment type="similarity">
    <text evidence="2 5">Belongs to the acyl-CoA dehydrogenase family.</text>
</comment>
<keyword evidence="3 5" id="KW-0285">Flavoprotein</keyword>
<evidence type="ECO:0000259" key="6">
    <source>
        <dbReference type="Pfam" id="PF00441"/>
    </source>
</evidence>
<feature type="domain" description="Acyl-CoA dehydrogenase/oxidase C-terminal" evidence="6">
    <location>
        <begin position="220"/>
        <end position="360"/>
    </location>
</feature>
<dbReference type="InterPro" id="IPR006091">
    <property type="entry name" value="Acyl-CoA_Oxase/DH_mid-dom"/>
</dbReference>
<dbReference type="Pfam" id="PF02771">
    <property type="entry name" value="Acyl-CoA_dh_N"/>
    <property type="match status" value="1"/>
</dbReference>
<evidence type="ECO:0000313" key="10">
    <source>
        <dbReference type="Proteomes" id="UP000632138"/>
    </source>
</evidence>
<name>A0ABS2AKJ1_9ACTN</name>
<dbReference type="Gene3D" id="2.40.110.10">
    <property type="entry name" value="Butyryl-CoA Dehydrogenase, subunit A, domain 2"/>
    <property type="match status" value="1"/>
</dbReference>
<accession>A0ABS2AKJ1</accession>
<evidence type="ECO:0000256" key="1">
    <source>
        <dbReference type="ARBA" id="ARBA00001974"/>
    </source>
</evidence>
<evidence type="ECO:0000313" key="9">
    <source>
        <dbReference type="EMBL" id="MBM2620369.1"/>
    </source>
</evidence>
<reference evidence="9 10" key="1">
    <citation type="submission" date="2021-01" db="EMBL/GenBank/DDBJ databases">
        <title>Actinoplanes sp. nov. LDG1-06 isolated from lichen.</title>
        <authorList>
            <person name="Saeng-In P."/>
            <person name="Phongsopitanun W."/>
            <person name="Kanchanasin P."/>
            <person name="Yuki M."/>
            <person name="Kudo T."/>
            <person name="Ohkuma M."/>
            <person name="Tanasupawat S."/>
        </authorList>
    </citation>
    <scope>NUCLEOTIDE SEQUENCE [LARGE SCALE GENOMIC DNA]</scope>
    <source>
        <strain evidence="9 10">LDG1-06</strain>
    </source>
</reference>
<feature type="domain" description="Acyl-CoA oxidase/dehydrogenase middle" evidence="7">
    <location>
        <begin position="108"/>
        <end position="198"/>
    </location>
</feature>
<dbReference type="InterPro" id="IPR009075">
    <property type="entry name" value="AcylCo_DH/oxidase_C"/>
</dbReference>
<keyword evidence="10" id="KW-1185">Reference proteome</keyword>
<dbReference type="RefSeq" id="WP_203380352.1">
    <property type="nucleotide sequence ID" value="NZ_JAENHP010000014.1"/>
</dbReference>
<keyword evidence="5" id="KW-0560">Oxidoreductase</keyword>
<gene>
    <name evidence="9" type="ORF">JIG36_33145</name>
</gene>
<dbReference type="PANTHER" id="PTHR43884">
    <property type="entry name" value="ACYL-COA DEHYDROGENASE"/>
    <property type="match status" value="1"/>
</dbReference>
<evidence type="ECO:0000259" key="8">
    <source>
        <dbReference type="Pfam" id="PF02771"/>
    </source>
</evidence>
<dbReference type="EMBL" id="JAENHP010000014">
    <property type="protein sequence ID" value="MBM2620369.1"/>
    <property type="molecule type" value="Genomic_DNA"/>
</dbReference>
<proteinExistence type="inferred from homology"/>
<organism evidence="9 10">
    <name type="scientific">Paractinoplanes ovalisporus</name>
    <dbReference type="NCBI Taxonomy" id="2810368"/>
    <lineage>
        <taxon>Bacteria</taxon>
        <taxon>Bacillati</taxon>
        <taxon>Actinomycetota</taxon>
        <taxon>Actinomycetes</taxon>
        <taxon>Micromonosporales</taxon>
        <taxon>Micromonosporaceae</taxon>
        <taxon>Paractinoplanes</taxon>
    </lineage>
</organism>
<feature type="domain" description="Acyl-CoA dehydrogenase/oxidase N-terminal" evidence="8">
    <location>
        <begin position="18"/>
        <end position="104"/>
    </location>
</feature>
<comment type="caution">
    <text evidence="9">The sequence shown here is derived from an EMBL/GenBank/DDBJ whole genome shotgun (WGS) entry which is preliminary data.</text>
</comment>
<dbReference type="InterPro" id="IPR037069">
    <property type="entry name" value="AcylCoA_DH/ox_N_sf"/>
</dbReference>
<evidence type="ECO:0000256" key="2">
    <source>
        <dbReference type="ARBA" id="ARBA00009347"/>
    </source>
</evidence>
<dbReference type="InterPro" id="IPR046373">
    <property type="entry name" value="Acyl-CoA_Oxase/DH_mid-dom_sf"/>
</dbReference>
<protein>
    <submittedName>
        <fullName evidence="9">Acyl-CoA/acyl-ACP dehydrogenase</fullName>
    </submittedName>
</protein>
<dbReference type="Gene3D" id="1.10.540.10">
    <property type="entry name" value="Acyl-CoA dehydrogenase/oxidase, N-terminal domain"/>
    <property type="match status" value="1"/>
</dbReference>
<dbReference type="Proteomes" id="UP000632138">
    <property type="component" value="Unassembled WGS sequence"/>
</dbReference>
<dbReference type="SUPFAM" id="SSF56645">
    <property type="entry name" value="Acyl-CoA dehydrogenase NM domain-like"/>
    <property type="match status" value="1"/>
</dbReference>
<dbReference type="InterPro" id="IPR036250">
    <property type="entry name" value="AcylCo_DH-like_C"/>
</dbReference>
<comment type="cofactor">
    <cofactor evidence="1 5">
        <name>FAD</name>
        <dbReference type="ChEBI" id="CHEBI:57692"/>
    </cofactor>
</comment>
<dbReference type="SUPFAM" id="SSF47203">
    <property type="entry name" value="Acyl-CoA dehydrogenase C-terminal domain-like"/>
    <property type="match status" value="1"/>
</dbReference>
<evidence type="ECO:0000256" key="3">
    <source>
        <dbReference type="ARBA" id="ARBA00022630"/>
    </source>
</evidence>
<sequence length="380" mass="39685">MSATTAPAVARLLTAAGDLTAPGAVGPDLVARLAATGALGAMVPAEHGGAALTHARYGQLHRVVAARSASLQSLMTVHGMVCHALTRSSRPELQALLPELARGELIAAFALSEQEAGSDIRTITTTARDTGDGWVLNGRKKWITFGAHADVFLVFAQADGKDVAILLRRDDPGVHVHPGPPMSGLRDAMPAELELRDCMVPAGRLLARPGTALTMIAGPALTLGRLSVAYGAWGVAEAACDAALARAVDRHQFGAPLHRLQLVRGLLSDAVVATEGAGLLCERAAEALDRDDEWATGEVLTAKLAASRAATTAATVAAQLHGAEGLVAGSAVDRLVGDARVMEVIEGSTQLLQHLVAEQALARFRHRRATDRDDEKEDDR</sequence>
<dbReference type="InterPro" id="IPR009100">
    <property type="entry name" value="AcylCoA_DH/oxidase_NM_dom_sf"/>
</dbReference>
<evidence type="ECO:0000256" key="5">
    <source>
        <dbReference type="RuleBase" id="RU362125"/>
    </source>
</evidence>
<evidence type="ECO:0000259" key="7">
    <source>
        <dbReference type="Pfam" id="PF02770"/>
    </source>
</evidence>
<evidence type="ECO:0000256" key="4">
    <source>
        <dbReference type="ARBA" id="ARBA00022827"/>
    </source>
</evidence>
<dbReference type="Pfam" id="PF02770">
    <property type="entry name" value="Acyl-CoA_dh_M"/>
    <property type="match status" value="1"/>
</dbReference>
<dbReference type="PIRSF" id="PIRSF016578">
    <property type="entry name" value="HsaA"/>
    <property type="match status" value="1"/>
</dbReference>
<dbReference type="InterPro" id="IPR013786">
    <property type="entry name" value="AcylCoA_DH/ox_N"/>
</dbReference>
<dbReference type="CDD" id="cd00567">
    <property type="entry name" value="ACAD"/>
    <property type="match status" value="1"/>
</dbReference>
<dbReference type="Pfam" id="PF00441">
    <property type="entry name" value="Acyl-CoA_dh_1"/>
    <property type="match status" value="1"/>
</dbReference>
<dbReference type="Gene3D" id="1.20.140.10">
    <property type="entry name" value="Butyryl-CoA Dehydrogenase, subunit A, domain 3"/>
    <property type="match status" value="1"/>
</dbReference>
<dbReference type="PANTHER" id="PTHR43884:SF12">
    <property type="entry name" value="ISOVALERYL-COA DEHYDROGENASE, MITOCHONDRIAL-RELATED"/>
    <property type="match status" value="1"/>
</dbReference>
<keyword evidence="4 5" id="KW-0274">FAD</keyword>